<name>A0A921JRG6_9ACTN</name>
<dbReference type="EMBL" id="DYZF01000282">
    <property type="protein sequence ID" value="HJE52504.1"/>
    <property type="molecule type" value="Genomic_DNA"/>
</dbReference>
<dbReference type="Gene3D" id="3.30.70.2970">
    <property type="entry name" value="Protein of unknown function (DUF541), domain 2"/>
    <property type="match status" value="1"/>
</dbReference>
<evidence type="ECO:0000313" key="2">
    <source>
        <dbReference type="Proteomes" id="UP000712713"/>
    </source>
</evidence>
<dbReference type="GO" id="GO:0006974">
    <property type="term" value="P:DNA damage response"/>
    <property type="evidence" value="ECO:0007669"/>
    <property type="project" value="TreeGrafter"/>
</dbReference>
<reference evidence="1" key="2">
    <citation type="submission" date="2021-09" db="EMBL/GenBank/DDBJ databases">
        <authorList>
            <person name="Gilroy R."/>
        </authorList>
    </citation>
    <scope>NUCLEOTIDE SEQUENCE</scope>
    <source>
        <strain evidence="1">ChiGjej3B3-7470</strain>
    </source>
</reference>
<dbReference type="Gene3D" id="3.30.110.170">
    <property type="entry name" value="Protein of unknown function (DUF541), domain 1"/>
    <property type="match status" value="1"/>
</dbReference>
<evidence type="ECO:0000313" key="1">
    <source>
        <dbReference type="EMBL" id="HJE52504.1"/>
    </source>
</evidence>
<accession>A0A921JRG6</accession>
<dbReference type="InterPro" id="IPR052022">
    <property type="entry name" value="26kDa_periplasmic_antigen"/>
</dbReference>
<dbReference type="PANTHER" id="PTHR34387">
    <property type="entry name" value="SLR1258 PROTEIN"/>
    <property type="match status" value="1"/>
</dbReference>
<gene>
    <name evidence="1" type="ORF">K8V15_11115</name>
</gene>
<proteinExistence type="predicted"/>
<dbReference type="AlphaFoldDB" id="A0A921JRG6"/>
<protein>
    <submittedName>
        <fullName evidence="1">SIMPL domain-containing protein</fullName>
    </submittedName>
</protein>
<reference evidence="1" key="1">
    <citation type="journal article" date="2021" name="PeerJ">
        <title>Extensive microbial diversity within the chicken gut microbiome revealed by metagenomics and culture.</title>
        <authorList>
            <person name="Gilroy R."/>
            <person name="Ravi A."/>
            <person name="Getino M."/>
            <person name="Pursley I."/>
            <person name="Horton D.L."/>
            <person name="Alikhan N.F."/>
            <person name="Baker D."/>
            <person name="Gharbi K."/>
            <person name="Hall N."/>
            <person name="Watson M."/>
            <person name="Adriaenssens E.M."/>
            <person name="Foster-Nyarko E."/>
            <person name="Jarju S."/>
            <person name="Secka A."/>
            <person name="Antonio M."/>
            <person name="Oren A."/>
            <person name="Chaudhuri R.R."/>
            <person name="La Ragione R."/>
            <person name="Hildebrand F."/>
            <person name="Pallen M.J."/>
        </authorList>
    </citation>
    <scope>NUCLEOTIDE SEQUENCE</scope>
    <source>
        <strain evidence="1">ChiGjej3B3-7470</strain>
    </source>
</reference>
<sequence length="218" mass="23835">MQITVQGHASAAYRPERATVHLTIGFEGAEKERVLAQATELGNALAHDVEAIKAQADSPVTWSAMLPISTRSWRPYSNEGKVLPIRHAASAQVKIKFRDFKALSRFIDQWGGRDGVTVGWVEWALTEERRVREENSVLTRAVEAAYDRAQTMARAANAGDVRFLEVADPGLMPGARAETQMAYSMKARGAADTGGEGINLAPEDVELEATVHARFTTD</sequence>
<organism evidence="1 2">
    <name type="scientific">Tessaracoccus flavescens</name>
    <dbReference type="NCBI Taxonomy" id="399497"/>
    <lineage>
        <taxon>Bacteria</taxon>
        <taxon>Bacillati</taxon>
        <taxon>Actinomycetota</taxon>
        <taxon>Actinomycetes</taxon>
        <taxon>Propionibacteriales</taxon>
        <taxon>Propionibacteriaceae</taxon>
        <taxon>Tessaracoccus</taxon>
    </lineage>
</organism>
<comment type="caution">
    <text evidence="1">The sequence shown here is derived from an EMBL/GenBank/DDBJ whole genome shotgun (WGS) entry which is preliminary data.</text>
</comment>
<dbReference type="PANTHER" id="PTHR34387:SF2">
    <property type="entry name" value="SLR1258 PROTEIN"/>
    <property type="match status" value="1"/>
</dbReference>
<dbReference type="Pfam" id="PF04402">
    <property type="entry name" value="SIMPL"/>
    <property type="match status" value="1"/>
</dbReference>
<dbReference type="Proteomes" id="UP000712713">
    <property type="component" value="Unassembled WGS sequence"/>
</dbReference>
<dbReference type="InterPro" id="IPR007497">
    <property type="entry name" value="SIMPL/DUF541"/>
</dbReference>